<name>A0A841BUU7_9ACTN</name>
<dbReference type="Proteomes" id="UP000587527">
    <property type="component" value="Unassembled WGS sequence"/>
</dbReference>
<dbReference type="InterPro" id="IPR001387">
    <property type="entry name" value="Cro/C1-type_HTH"/>
</dbReference>
<keyword evidence="2" id="KW-1185">Reference proteome</keyword>
<protein>
    <recommendedName>
        <fullName evidence="3">XRE family transcriptional regulator</fullName>
    </recommendedName>
</protein>
<evidence type="ECO:0000313" key="2">
    <source>
        <dbReference type="Proteomes" id="UP000587527"/>
    </source>
</evidence>
<dbReference type="RefSeq" id="WP_184840383.1">
    <property type="nucleotide sequence ID" value="NZ_JACHMN010000002.1"/>
</dbReference>
<dbReference type="CDD" id="cd00093">
    <property type="entry name" value="HTH_XRE"/>
    <property type="match status" value="1"/>
</dbReference>
<reference evidence="1 2" key="1">
    <citation type="submission" date="2020-08" db="EMBL/GenBank/DDBJ databases">
        <title>Sequencing the genomes of 1000 actinobacteria strains.</title>
        <authorList>
            <person name="Klenk H.-P."/>
        </authorList>
    </citation>
    <scope>NUCLEOTIDE SEQUENCE [LARGE SCALE GENOMIC DNA]</scope>
    <source>
        <strain evidence="1 2">DSM 45362</strain>
    </source>
</reference>
<gene>
    <name evidence="1" type="ORF">F4553_005353</name>
</gene>
<sequence>MANERLREALLKAAITPEALAERIQVSAKTVERWVNLDRLPYARHRHEISVLLEEREAYLWPNALSTERSAKVAQSEVTQVYPRRSSVTIDVWRRLFDQASRKIGILVYAGLFLPELEPRLIAILKSKAESGTRVEILLGDPESEVVAQRGAEEGIGGAMASKVHNVLAYYSQLRTVPGVFARFHSTPLYNSIYRFDDEMLVNVHAYGFPAAHCPVFHLRRLSAGELFDTYADSFDRVWSSGTPIWESPVAG</sequence>
<accession>A0A841BUU7</accession>
<dbReference type="EMBL" id="JACHMN010000002">
    <property type="protein sequence ID" value="MBB5871974.1"/>
    <property type="molecule type" value="Genomic_DNA"/>
</dbReference>
<evidence type="ECO:0008006" key="3">
    <source>
        <dbReference type="Google" id="ProtNLM"/>
    </source>
</evidence>
<proteinExistence type="predicted"/>
<dbReference type="AlphaFoldDB" id="A0A841BUU7"/>
<comment type="caution">
    <text evidence="1">The sequence shown here is derived from an EMBL/GenBank/DDBJ whole genome shotgun (WGS) entry which is preliminary data.</text>
</comment>
<evidence type="ECO:0000313" key="1">
    <source>
        <dbReference type="EMBL" id="MBB5871974.1"/>
    </source>
</evidence>
<organism evidence="1 2">
    <name type="scientific">Allocatelliglobosispora scoriae</name>
    <dbReference type="NCBI Taxonomy" id="643052"/>
    <lineage>
        <taxon>Bacteria</taxon>
        <taxon>Bacillati</taxon>
        <taxon>Actinomycetota</taxon>
        <taxon>Actinomycetes</taxon>
        <taxon>Micromonosporales</taxon>
        <taxon>Micromonosporaceae</taxon>
        <taxon>Allocatelliglobosispora</taxon>
    </lineage>
</organism>